<keyword evidence="1" id="KW-0325">Glycoprotein</keyword>
<evidence type="ECO:0000256" key="1">
    <source>
        <dbReference type="ARBA" id="ARBA00023180"/>
    </source>
</evidence>
<dbReference type="InterPro" id="IPR001039">
    <property type="entry name" value="MHC_I_a_a1/a2"/>
</dbReference>
<dbReference type="InterPro" id="IPR011162">
    <property type="entry name" value="MHC_I/II-like_Ag-recog"/>
</dbReference>
<keyword evidence="6" id="KW-1185">Reference proteome</keyword>
<evidence type="ECO:0000256" key="3">
    <source>
        <dbReference type="SAM" id="SignalP"/>
    </source>
</evidence>
<evidence type="ECO:0000313" key="6">
    <source>
        <dbReference type="Proteomes" id="UP000593565"/>
    </source>
</evidence>
<dbReference type="Proteomes" id="UP000593565">
    <property type="component" value="Unassembled WGS sequence"/>
</dbReference>
<feature type="non-terminal residue" evidence="5">
    <location>
        <position position="1"/>
    </location>
</feature>
<dbReference type="GO" id="GO:0006955">
    <property type="term" value="P:immune response"/>
    <property type="evidence" value="ECO:0007669"/>
    <property type="project" value="TreeGrafter"/>
</dbReference>
<evidence type="ECO:0000313" key="5">
    <source>
        <dbReference type="EMBL" id="KAF4074730.1"/>
    </source>
</evidence>
<dbReference type="PROSITE" id="PS50008">
    <property type="entry name" value="PIPLC_Y_DOMAIN"/>
    <property type="match status" value="1"/>
</dbReference>
<dbReference type="FunFam" id="3.30.500.10:FF:000001">
    <property type="entry name" value="H-2 class I histocompatibility antigen, alpha chain"/>
    <property type="match status" value="1"/>
</dbReference>
<dbReference type="GO" id="GO:0009897">
    <property type="term" value="C:external side of plasma membrane"/>
    <property type="evidence" value="ECO:0007669"/>
    <property type="project" value="TreeGrafter"/>
</dbReference>
<dbReference type="PANTHER" id="PTHR16675">
    <property type="entry name" value="MHC CLASS I-RELATED"/>
    <property type="match status" value="1"/>
</dbReference>
<dbReference type="GO" id="GO:0005615">
    <property type="term" value="C:extracellular space"/>
    <property type="evidence" value="ECO:0007669"/>
    <property type="project" value="TreeGrafter"/>
</dbReference>
<dbReference type="EMBL" id="JAAGNN010000022">
    <property type="protein sequence ID" value="KAF4074730.1"/>
    <property type="molecule type" value="Genomic_DNA"/>
</dbReference>
<dbReference type="PANTHER" id="PTHR16675:SF237">
    <property type="entry name" value="MHC CLASS I ANTIGEN TRANSCRIPT VARIANT 1-RELATED"/>
    <property type="match status" value="1"/>
</dbReference>
<reference evidence="5 6" key="1">
    <citation type="submission" date="2020-02" db="EMBL/GenBank/DDBJ databases">
        <title>A chromosome-scale genome assembly of the black bullhead catfish (Ameiurus melas).</title>
        <authorList>
            <person name="Wen M."/>
            <person name="Zham M."/>
            <person name="Cabau C."/>
            <person name="Klopp C."/>
            <person name="Donnadieu C."/>
            <person name="Roques C."/>
            <person name="Bouchez O."/>
            <person name="Lampietro C."/>
            <person name="Jouanno E."/>
            <person name="Herpin A."/>
            <person name="Louis A."/>
            <person name="Berthelot C."/>
            <person name="Parey E."/>
            <person name="Roest-Crollius H."/>
            <person name="Braasch I."/>
            <person name="Postlethwait J."/>
            <person name="Robinson-Rechavi M."/>
            <person name="Echchiki A."/>
            <person name="Begum T."/>
            <person name="Montfort J."/>
            <person name="Schartl M."/>
            <person name="Bobe J."/>
            <person name="Guiguen Y."/>
        </authorList>
    </citation>
    <scope>NUCLEOTIDE SEQUENCE [LARGE SCALE GENOMIC DNA]</scope>
    <source>
        <strain evidence="5">M_S1</strain>
        <tissue evidence="5">Blood</tissue>
    </source>
</reference>
<dbReference type="SUPFAM" id="SSF54452">
    <property type="entry name" value="MHC antigen-recognition domain"/>
    <property type="match status" value="1"/>
</dbReference>
<dbReference type="Gene3D" id="3.30.500.10">
    <property type="entry name" value="MHC class I-like antigen recognition-like"/>
    <property type="match status" value="1"/>
</dbReference>
<comment type="similarity">
    <text evidence="2">Belongs to the MHC class I family.</text>
</comment>
<feature type="chain" id="PRO_5029836540" description="PI-PLC Y-box domain-containing protein" evidence="3">
    <location>
        <begin position="34"/>
        <end position="182"/>
    </location>
</feature>
<sequence length="182" mass="20985">MRDWIRSDGEMARCSEVLKVLIFLTCSLHLSSSVTHSLQYVYTAVTPGLNFPEFTLVGQVDGQQIDYYDSKIRKVIPKTEWIQKVNADDPDYWNRQTQILQGHQETFKVSVDILMQRFNQTAGVHTVQMMCGCERDDDGTTRGYEQFGYDGEDFISFDVESLTWIAPIPQSLISKNKWDKDP</sequence>
<gene>
    <name evidence="5" type="ORF">AMELA_G00242600</name>
</gene>
<dbReference type="GO" id="GO:0004435">
    <property type="term" value="F:phosphatidylinositol-4,5-bisphosphate phospholipase C activity"/>
    <property type="evidence" value="ECO:0007669"/>
    <property type="project" value="InterPro"/>
</dbReference>
<dbReference type="InterPro" id="IPR050208">
    <property type="entry name" value="MHC_class-I_related"/>
</dbReference>
<evidence type="ECO:0000256" key="2">
    <source>
        <dbReference type="RuleBase" id="RU004439"/>
    </source>
</evidence>
<organism evidence="5 6">
    <name type="scientific">Ameiurus melas</name>
    <name type="common">Black bullhead</name>
    <name type="synonym">Silurus melas</name>
    <dbReference type="NCBI Taxonomy" id="219545"/>
    <lineage>
        <taxon>Eukaryota</taxon>
        <taxon>Metazoa</taxon>
        <taxon>Chordata</taxon>
        <taxon>Craniata</taxon>
        <taxon>Vertebrata</taxon>
        <taxon>Euteleostomi</taxon>
        <taxon>Actinopterygii</taxon>
        <taxon>Neopterygii</taxon>
        <taxon>Teleostei</taxon>
        <taxon>Ostariophysi</taxon>
        <taxon>Siluriformes</taxon>
        <taxon>Ictaluridae</taxon>
        <taxon>Ameiurus</taxon>
    </lineage>
</organism>
<dbReference type="GO" id="GO:0006629">
    <property type="term" value="P:lipid metabolic process"/>
    <property type="evidence" value="ECO:0007669"/>
    <property type="project" value="InterPro"/>
</dbReference>
<feature type="domain" description="PI-PLC Y-box" evidence="4">
    <location>
        <begin position="65"/>
        <end position="132"/>
    </location>
</feature>
<dbReference type="InterPro" id="IPR011161">
    <property type="entry name" value="MHC_I-like_Ag-recog"/>
</dbReference>
<keyword evidence="3" id="KW-0732">Signal</keyword>
<dbReference type="AlphaFoldDB" id="A0A7J5ZW32"/>
<feature type="signal peptide" evidence="3">
    <location>
        <begin position="1"/>
        <end position="33"/>
    </location>
</feature>
<comment type="caution">
    <text evidence="5">The sequence shown here is derived from an EMBL/GenBank/DDBJ whole genome shotgun (WGS) entry which is preliminary data.</text>
</comment>
<evidence type="ECO:0000259" key="4">
    <source>
        <dbReference type="PROSITE" id="PS50008"/>
    </source>
</evidence>
<dbReference type="InterPro" id="IPR037055">
    <property type="entry name" value="MHC_I-like_Ag-recog_sf"/>
</dbReference>
<protein>
    <recommendedName>
        <fullName evidence="4">PI-PLC Y-box domain-containing protein</fullName>
    </recommendedName>
</protein>
<dbReference type="Pfam" id="PF00129">
    <property type="entry name" value="MHC_I"/>
    <property type="match status" value="1"/>
</dbReference>
<proteinExistence type="inferred from homology"/>
<dbReference type="GO" id="GO:0035556">
    <property type="term" value="P:intracellular signal transduction"/>
    <property type="evidence" value="ECO:0007669"/>
    <property type="project" value="InterPro"/>
</dbReference>
<dbReference type="PRINTS" id="PR01638">
    <property type="entry name" value="MHCCLASSI"/>
</dbReference>
<accession>A0A7J5ZW32</accession>
<name>A0A7J5ZW32_AMEME</name>
<dbReference type="InterPro" id="IPR001711">
    <property type="entry name" value="PLipase_C_Pinositol-sp_Y"/>
</dbReference>